<dbReference type="GO" id="GO:0009922">
    <property type="term" value="F:fatty acid elongase activity"/>
    <property type="evidence" value="ECO:0007669"/>
    <property type="project" value="UniProtKB-EC"/>
</dbReference>
<evidence type="ECO:0000256" key="1">
    <source>
        <dbReference type="ARBA" id="ARBA00004141"/>
    </source>
</evidence>
<dbReference type="PANTHER" id="PTHR11157">
    <property type="entry name" value="FATTY ACID ACYL TRANSFERASE-RELATED"/>
    <property type="match status" value="1"/>
</dbReference>
<evidence type="ECO:0000313" key="11">
    <source>
        <dbReference type="EMBL" id="GIY39371.1"/>
    </source>
</evidence>
<dbReference type="GO" id="GO:0030148">
    <property type="term" value="P:sphingolipid biosynthetic process"/>
    <property type="evidence" value="ECO:0007669"/>
    <property type="project" value="TreeGrafter"/>
</dbReference>
<comment type="similarity">
    <text evidence="10">Belongs to the ELO family.</text>
</comment>
<accession>A0AAV4T288</accession>
<comment type="catalytic activity">
    <reaction evidence="10">
        <text>a very-long-chain acyl-CoA + malonyl-CoA + H(+) = a very-long-chain 3-oxoacyl-CoA + CO2 + CoA</text>
        <dbReference type="Rhea" id="RHEA:32727"/>
        <dbReference type="ChEBI" id="CHEBI:15378"/>
        <dbReference type="ChEBI" id="CHEBI:16526"/>
        <dbReference type="ChEBI" id="CHEBI:57287"/>
        <dbReference type="ChEBI" id="CHEBI:57384"/>
        <dbReference type="ChEBI" id="CHEBI:90725"/>
        <dbReference type="ChEBI" id="CHEBI:90736"/>
        <dbReference type="EC" id="2.3.1.199"/>
    </reaction>
</comment>
<keyword evidence="3 10" id="KW-0808">Transferase</keyword>
<evidence type="ECO:0000256" key="6">
    <source>
        <dbReference type="ARBA" id="ARBA00022989"/>
    </source>
</evidence>
<protein>
    <recommendedName>
        <fullName evidence="10">Elongation of very long chain fatty acids protein</fullName>
        <ecNumber evidence="10">2.3.1.199</ecNumber>
    </recommendedName>
    <alternativeName>
        <fullName evidence="10">Very-long-chain 3-oxoacyl-CoA synthase</fullName>
    </alternativeName>
</protein>
<keyword evidence="6 10" id="KW-1133">Transmembrane helix</keyword>
<keyword evidence="2 10" id="KW-0444">Lipid biosynthesis</keyword>
<feature type="transmembrane region" description="Helical" evidence="10">
    <location>
        <begin position="226"/>
        <end position="250"/>
    </location>
</feature>
<keyword evidence="9 10" id="KW-0275">Fatty acid biosynthesis</keyword>
<sequence>MEPDDEYILKYGDPRMATYPLMDNPSLAYALIAAYLVWVKFLGPTWMKDKPPYEFRMVMIVYNLFISALNAWIFYNFGKYGWFGRYRLRCEPIDFSNNEDALMMVYVCWIYFASKYIEFADTIFAVLRKKDSQVSKLHVFHHCITPATFWYSLKYGPGGYNTFLMLLNSFTHIWMYLYYGLAAMGPSVQKYLWWKNYITIIQLIQFVLAIIYQTQLILFPPVYCKVSMFLIMIIMMISVVFFFLFMDFYFKTYQKRRKPQLKH</sequence>
<dbReference type="GO" id="GO:0019367">
    <property type="term" value="P:fatty acid elongation, saturated fatty acid"/>
    <property type="evidence" value="ECO:0007669"/>
    <property type="project" value="TreeGrafter"/>
</dbReference>
<dbReference type="Proteomes" id="UP001054837">
    <property type="component" value="Unassembled WGS sequence"/>
</dbReference>
<keyword evidence="8 10" id="KW-0472">Membrane</keyword>
<evidence type="ECO:0000256" key="3">
    <source>
        <dbReference type="ARBA" id="ARBA00022679"/>
    </source>
</evidence>
<dbReference type="InterPro" id="IPR002076">
    <property type="entry name" value="ELO_fam"/>
</dbReference>
<evidence type="ECO:0000256" key="10">
    <source>
        <dbReference type="RuleBase" id="RU361115"/>
    </source>
</evidence>
<feature type="transmembrane region" description="Helical" evidence="10">
    <location>
        <begin position="159"/>
        <end position="179"/>
    </location>
</feature>
<organism evidence="11 12">
    <name type="scientific">Caerostris darwini</name>
    <dbReference type="NCBI Taxonomy" id="1538125"/>
    <lineage>
        <taxon>Eukaryota</taxon>
        <taxon>Metazoa</taxon>
        <taxon>Ecdysozoa</taxon>
        <taxon>Arthropoda</taxon>
        <taxon>Chelicerata</taxon>
        <taxon>Arachnida</taxon>
        <taxon>Araneae</taxon>
        <taxon>Araneomorphae</taxon>
        <taxon>Entelegynae</taxon>
        <taxon>Araneoidea</taxon>
        <taxon>Araneidae</taxon>
        <taxon>Caerostris</taxon>
    </lineage>
</organism>
<dbReference type="GO" id="GO:0034625">
    <property type="term" value="P:fatty acid elongation, monounsaturated fatty acid"/>
    <property type="evidence" value="ECO:0007669"/>
    <property type="project" value="TreeGrafter"/>
</dbReference>
<evidence type="ECO:0000313" key="12">
    <source>
        <dbReference type="Proteomes" id="UP001054837"/>
    </source>
</evidence>
<comment type="subcellular location">
    <subcellularLocation>
        <location evidence="1">Membrane</location>
        <topology evidence="1">Multi-pass membrane protein</topology>
    </subcellularLocation>
</comment>
<dbReference type="Pfam" id="PF01151">
    <property type="entry name" value="ELO"/>
    <property type="match status" value="1"/>
</dbReference>
<evidence type="ECO:0000256" key="5">
    <source>
        <dbReference type="ARBA" id="ARBA00022832"/>
    </source>
</evidence>
<comment type="caution">
    <text evidence="11">The sequence shown here is derived from an EMBL/GenBank/DDBJ whole genome shotgun (WGS) entry which is preliminary data.</text>
</comment>
<evidence type="ECO:0000256" key="4">
    <source>
        <dbReference type="ARBA" id="ARBA00022692"/>
    </source>
</evidence>
<dbReference type="GO" id="GO:0034626">
    <property type="term" value="P:fatty acid elongation, polyunsaturated fatty acid"/>
    <property type="evidence" value="ECO:0007669"/>
    <property type="project" value="TreeGrafter"/>
</dbReference>
<name>A0AAV4T288_9ARAC</name>
<feature type="transmembrane region" description="Helical" evidence="10">
    <location>
        <begin position="55"/>
        <end position="75"/>
    </location>
</feature>
<dbReference type="EC" id="2.3.1.199" evidence="10"/>
<feature type="transmembrane region" description="Helical" evidence="10">
    <location>
        <begin position="103"/>
        <end position="127"/>
    </location>
</feature>
<feature type="transmembrane region" description="Helical" evidence="10">
    <location>
        <begin position="26"/>
        <end position="43"/>
    </location>
</feature>
<dbReference type="GO" id="GO:0005789">
    <property type="term" value="C:endoplasmic reticulum membrane"/>
    <property type="evidence" value="ECO:0007669"/>
    <property type="project" value="TreeGrafter"/>
</dbReference>
<feature type="transmembrane region" description="Helical" evidence="10">
    <location>
        <begin position="191"/>
        <end position="214"/>
    </location>
</feature>
<keyword evidence="12" id="KW-1185">Reference proteome</keyword>
<keyword evidence="7 10" id="KW-0443">Lipid metabolism</keyword>
<gene>
    <name evidence="11" type="primary">AAEL008004</name>
    <name evidence="11" type="ORF">CDAR_466671</name>
</gene>
<evidence type="ECO:0000256" key="8">
    <source>
        <dbReference type="ARBA" id="ARBA00023136"/>
    </source>
</evidence>
<evidence type="ECO:0000256" key="9">
    <source>
        <dbReference type="ARBA" id="ARBA00023160"/>
    </source>
</evidence>
<keyword evidence="4 10" id="KW-0812">Transmembrane</keyword>
<keyword evidence="5 10" id="KW-0276">Fatty acid metabolism</keyword>
<dbReference type="PANTHER" id="PTHR11157:SF69">
    <property type="entry name" value="ELONGATION OF VERY LONG CHAIN FATTY ACIDS PROTEIN 7"/>
    <property type="match status" value="1"/>
</dbReference>
<dbReference type="GO" id="GO:0042761">
    <property type="term" value="P:very long-chain fatty acid biosynthetic process"/>
    <property type="evidence" value="ECO:0007669"/>
    <property type="project" value="TreeGrafter"/>
</dbReference>
<dbReference type="AlphaFoldDB" id="A0AAV4T288"/>
<proteinExistence type="inferred from homology"/>
<dbReference type="EMBL" id="BPLQ01008795">
    <property type="protein sequence ID" value="GIY39371.1"/>
    <property type="molecule type" value="Genomic_DNA"/>
</dbReference>
<evidence type="ECO:0000256" key="7">
    <source>
        <dbReference type="ARBA" id="ARBA00023098"/>
    </source>
</evidence>
<reference evidence="11 12" key="1">
    <citation type="submission" date="2021-06" db="EMBL/GenBank/DDBJ databases">
        <title>Caerostris darwini draft genome.</title>
        <authorList>
            <person name="Kono N."/>
            <person name="Arakawa K."/>
        </authorList>
    </citation>
    <scope>NUCLEOTIDE SEQUENCE [LARGE SCALE GENOMIC DNA]</scope>
</reference>
<evidence type="ECO:0000256" key="2">
    <source>
        <dbReference type="ARBA" id="ARBA00022516"/>
    </source>
</evidence>